<organism evidence="2 3">
    <name type="scientific">Sphingomonas yabuuchiae</name>
    <dbReference type="NCBI Taxonomy" id="172044"/>
    <lineage>
        <taxon>Bacteria</taxon>
        <taxon>Pseudomonadati</taxon>
        <taxon>Pseudomonadota</taxon>
        <taxon>Alphaproteobacteria</taxon>
        <taxon>Sphingomonadales</taxon>
        <taxon>Sphingomonadaceae</taxon>
        <taxon>Sphingomonas</taxon>
    </lineage>
</organism>
<evidence type="ECO:0008006" key="4">
    <source>
        <dbReference type="Google" id="ProtNLM"/>
    </source>
</evidence>
<accession>A0ABR6KCT3</accession>
<dbReference type="RefSeq" id="WP_240456471.1">
    <property type="nucleotide sequence ID" value="NZ_JACHNX010000016.1"/>
</dbReference>
<gene>
    <name evidence="2" type="ORF">GGQ89_003177</name>
</gene>
<evidence type="ECO:0000256" key="1">
    <source>
        <dbReference type="SAM" id="SignalP"/>
    </source>
</evidence>
<sequence>MRRIFATMAAALAMGVSAPALASELGGGVYPNGAEGFSGAAMPPPGTYLLGYLQHYEADRFNGPDGEAGLLPNFRVRSDAAIVRMVHMTPVKILGATWGMQAIVPVVKLKVGAAGLGDETTGLGDITIDPILLGWHFQNGVHVSAGVDINLPLGAYDRRKLSNISRNYLNFEPVVALAYYGKKGFSLDVKVMYDINTRNNQAVFTPFNPTGASYRSGNELHADIAVGQQIGKWKLGASGYVYKQTTKDQVSDPTAQAFIERMRGFKGQVIGVGPTASYQAGKVQLIGTWQHEFHAENRPQGDKFWLKAIIPIGR</sequence>
<name>A0ABR6KCT3_9SPHN</name>
<protein>
    <recommendedName>
        <fullName evidence="4">Phenol degradation protein meta</fullName>
    </recommendedName>
</protein>
<comment type="caution">
    <text evidence="2">The sequence shown here is derived from an EMBL/GenBank/DDBJ whole genome shotgun (WGS) entry which is preliminary data.</text>
</comment>
<keyword evidence="3" id="KW-1185">Reference proteome</keyword>
<reference evidence="2 3" key="1">
    <citation type="submission" date="2020-08" db="EMBL/GenBank/DDBJ databases">
        <title>Genomic Encyclopedia of Type Strains, Phase IV (KMG-IV): sequencing the most valuable type-strain genomes for metagenomic binning, comparative biology and taxonomic classification.</title>
        <authorList>
            <person name="Goeker M."/>
        </authorList>
    </citation>
    <scope>NUCLEOTIDE SEQUENCE [LARGE SCALE GENOMIC DNA]</scope>
    <source>
        <strain evidence="2 3">DSM 14562</strain>
    </source>
</reference>
<feature type="chain" id="PRO_5045164287" description="Phenol degradation protein meta" evidence="1">
    <location>
        <begin position="23"/>
        <end position="314"/>
    </location>
</feature>
<keyword evidence="1" id="KW-0732">Signal</keyword>
<dbReference type="Pfam" id="PF13557">
    <property type="entry name" value="Phenol_MetA_deg"/>
    <property type="match status" value="1"/>
</dbReference>
<feature type="signal peptide" evidence="1">
    <location>
        <begin position="1"/>
        <end position="22"/>
    </location>
</feature>
<evidence type="ECO:0000313" key="2">
    <source>
        <dbReference type="EMBL" id="MBB4610938.1"/>
    </source>
</evidence>
<dbReference type="EMBL" id="JACHNX010000016">
    <property type="protein sequence ID" value="MBB4610938.1"/>
    <property type="molecule type" value="Genomic_DNA"/>
</dbReference>
<proteinExistence type="predicted"/>
<dbReference type="InterPro" id="IPR025737">
    <property type="entry name" value="FApF"/>
</dbReference>
<evidence type="ECO:0000313" key="3">
    <source>
        <dbReference type="Proteomes" id="UP000584663"/>
    </source>
</evidence>
<dbReference type="Proteomes" id="UP000584663">
    <property type="component" value="Unassembled WGS sequence"/>
</dbReference>